<comment type="caution">
    <text evidence="3">The sequence shown here is derived from an EMBL/GenBank/DDBJ whole genome shotgun (WGS) entry which is preliminary data.</text>
</comment>
<organism evidence="3 4">
    <name type="scientific">Streptomyces yatensis</name>
    <dbReference type="NCBI Taxonomy" id="155177"/>
    <lineage>
        <taxon>Bacteria</taxon>
        <taxon>Bacillati</taxon>
        <taxon>Actinomycetota</taxon>
        <taxon>Actinomycetes</taxon>
        <taxon>Kitasatosporales</taxon>
        <taxon>Streptomycetaceae</taxon>
        <taxon>Streptomyces</taxon>
        <taxon>Streptomyces violaceusniger group</taxon>
    </lineage>
</organism>
<dbReference type="InterPro" id="IPR015378">
    <property type="entry name" value="Transposase-like_Mu_C"/>
</dbReference>
<protein>
    <submittedName>
        <fullName evidence="3">Mu transposase C-terminal domain-containing protein</fullName>
    </submittedName>
</protein>
<evidence type="ECO:0000259" key="2">
    <source>
        <dbReference type="PROSITE" id="PS50994"/>
    </source>
</evidence>
<dbReference type="InterPro" id="IPR001584">
    <property type="entry name" value="Integrase_cat-core"/>
</dbReference>
<feature type="compositionally biased region" description="Basic and acidic residues" evidence="1">
    <location>
        <begin position="507"/>
        <end position="527"/>
    </location>
</feature>
<evidence type="ECO:0000256" key="1">
    <source>
        <dbReference type="SAM" id="MobiDB-lite"/>
    </source>
</evidence>
<dbReference type="Gene3D" id="3.30.420.10">
    <property type="entry name" value="Ribonuclease H-like superfamily/Ribonuclease H"/>
    <property type="match status" value="1"/>
</dbReference>
<feature type="region of interest" description="Disordered" evidence="1">
    <location>
        <begin position="428"/>
        <end position="463"/>
    </location>
</feature>
<feature type="domain" description="Integrase catalytic" evidence="2">
    <location>
        <begin position="143"/>
        <end position="337"/>
    </location>
</feature>
<dbReference type="EMBL" id="BAAALR010000165">
    <property type="protein sequence ID" value="GAA1732950.1"/>
    <property type="molecule type" value="Genomic_DNA"/>
</dbReference>
<sequence>MQPPLPAPDDTRLRALAVSRLLHHSELGTLAPGHTRAVCDAFGVTSRTVRRWMKNAAANNGTYTPQGRPAYQLTDHAIEVIARLRGNVTAAYKELKEEPFKDEKLPSPATFHRAAQRHWNKGQRAGLSGGESARRRYDIHGEREHHHRNYAWETDHVEASVPVILDGHVRKPWITWFIDCATKCICGVAITPQTPSRESILVALRDAILTEAPHNPYGGIPDRIRVDGGRDFLSRTVGQALGSLGTEHIVLPPRRPDLKATVEAANGAIKKTLFADFPGYTEAPTLSGGKPVDPDQPLLHFEGFVALVLDWIRKRNTVHTMDKLDGKTPEQAWTDDLTPIFDVPAEDLHTLTLERAGKPLTINNSGVRWRKRDYIAEWMHGHAGEKVHLRHLLHHDHRVELYEPGTLRHLGPAFLTDQVTPAQRRALDRARRSEADRLRNALKKAERNRNARYEAVTEARPPRRLDALTQDEATEQLRELNATSQAFEPLPDFIPLPEPSDDLTMPLDHRPNQPEDEHPDDQTGLRT</sequence>
<feature type="region of interest" description="Disordered" evidence="1">
    <location>
        <begin position="483"/>
        <end position="527"/>
    </location>
</feature>
<proteinExistence type="predicted"/>
<gene>
    <name evidence="3" type="ORF">GCM10009680_86830</name>
</gene>
<dbReference type="SUPFAM" id="SSF53098">
    <property type="entry name" value="Ribonuclease H-like"/>
    <property type="match status" value="1"/>
</dbReference>
<evidence type="ECO:0000313" key="4">
    <source>
        <dbReference type="Proteomes" id="UP001499947"/>
    </source>
</evidence>
<dbReference type="Proteomes" id="UP001499947">
    <property type="component" value="Unassembled WGS sequence"/>
</dbReference>
<keyword evidence="4" id="KW-1185">Reference proteome</keyword>
<accession>A0ABP4VNH6</accession>
<dbReference type="RefSeq" id="WP_211121282.1">
    <property type="nucleotide sequence ID" value="NZ_CP072941.1"/>
</dbReference>
<dbReference type="InterPro" id="IPR036397">
    <property type="entry name" value="RNaseH_sf"/>
</dbReference>
<dbReference type="InterPro" id="IPR012337">
    <property type="entry name" value="RNaseH-like_sf"/>
</dbReference>
<dbReference type="PROSITE" id="PS50994">
    <property type="entry name" value="INTEGRASE"/>
    <property type="match status" value="1"/>
</dbReference>
<dbReference type="Pfam" id="PF09299">
    <property type="entry name" value="Mu-transpos_C"/>
    <property type="match status" value="1"/>
</dbReference>
<name>A0ABP4VNH6_9ACTN</name>
<reference evidence="4" key="1">
    <citation type="journal article" date="2019" name="Int. J. Syst. Evol. Microbiol.">
        <title>The Global Catalogue of Microorganisms (GCM) 10K type strain sequencing project: providing services to taxonomists for standard genome sequencing and annotation.</title>
        <authorList>
            <consortium name="The Broad Institute Genomics Platform"/>
            <consortium name="The Broad Institute Genome Sequencing Center for Infectious Disease"/>
            <person name="Wu L."/>
            <person name="Ma J."/>
        </authorList>
    </citation>
    <scope>NUCLEOTIDE SEQUENCE [LARGE SCALE GENOMIC DNA]</scope>
    <source>
        <strain evidence="4">JCM 13244</strain>
    </source>
</reference>
<evidence type="ECO:0000313" key="3">
    <source>
        <dbReference type="EMBL" id="GAA1732950.1"/>
    </source>
</evidence>